<dbReference type="EMBL" id="CALNXK010000013">
    <property type="protein sequence ID" value="CAH3045377.1"/>
    <property type="molecule type" value="Genomic_DNA"/>
</dbReference>
<dbReference type="Proteomes" id="UP001159405">
    <property type="component" value="Unassembled WGS sequence"/>
</dbReference>
<evidence type="ECO:0000256" key="3">
    <source>
        <dbReference type="ARBA" id="ARBA00023242"/>
    </source>
</evidence>
<name>A0ABN8N8D8_9CNID</name>
<dbReference type="Pfam" id="PF05920">
    <property type="entry name" value="Homeobox_KN"/>
    <property type="match status" value="1"/>
</dbReference>
<organism evidence="6 7">
    <name type="scientific">Porites lobata</name>
    <dbReference type="NCBI Taxonomy" id="104759"/>
    <lineage>
        <taxon>Eukaryota</taxon>
        <taxon>Metazoa</taxon>
        <taxon>Cnidaria</taxon>
        <taxon>Anthozoa</taxon>
        <taxon>Hexacorallia</taxon>
        <taxon>Scleractinia</taxon>
        <taxon>Fungiina</taxon>
        <taxon>Poritidae</taxon>
        <taxon>Porites</taxon>
    </lineage>
</organism>
<feature type="domain" description="Homeobox" evidence="5">
    <location>
        <begin position="109"/>
        <end position="172"/>
    </location>
</feature>
<dbReference type="CDD" id="cd00086">
    <property type="entry name" value="homeodomain"/>
    <property type="match status" value="1"/>
</dbReference>
<dbReference type="InterPro" id="IPR009057">
    <property type="entry name" value="Homeodomain-like_sf"/>
</dbReference>
<keyword evidence="2 4" id="KW-0371">Homeobox</keyword>
<gene>
    <name evidence="6" type="ORF">PLOB_00006378</name>
</gene>
<reference evidence="6 7" key="1">
    <citation type="submission" date="2022-05" db="EMBL/GenBank/DDBJ databases">
        <authorList>
            <consortium name="Genoscope - CEA"/>
            <person name="William W."/>
        </authorList>
    </citation>
    <scope>NUCLEOTIDE SEQUENCE [LARGE SCALE GENOMIC DNA]</scope>
</reference>
<dbReference type="InterPro" id="IPR017970">
    <property type="entry name" value="Homeobox_CS"/>
</dbReference>
<dbReference type="InterPro" id="IPR001356">
    <property type="entry name" value="HD"/>
</dbReference>
<dbReference type="PANTHER" id="PTHR10390:SF33">
    <property type="entry name" value="PROTEIN OPTIX"/>
    <property type="match status" value="1"/>
</dbReference>
<dbReference type="Pfam" id="PF16878">
    <property type="entry name" value="SIX1_SD"/>
    <property type="match status" value="1"/>
</dbReference>
<evidence type="ECO:0000256" key="4">
    <source>
        <dbReference type="PROSITE-ProRule" id="PRU00108"/>
    </source>
</evidence>
<keyword evidence="3 4" id="KW-0539">Nucleus</keyword>
<evidence type="ECO:0000313" key="6">
    <source>
        <dbReference type="EMBL" id="CAH3045377.1"/>
    </source>
</evidence>
<dbReference type="PANTHER" id="PTHR10390">
    <property type="entry name" value="HOMEOBOX PROTEIN SIX"/>
    <property type="match status" value="1"/>
</dbReference>
<keyword evidence="1 4" id="KW-0238">DNA-binding</keyword>
<proteinExistence type="predicted"/>
<evidence type="ECO:0000256" key="1">
    <source>
        <dbReference type="ARBA" id="ARBA00023125"/>
    </source>
</evidence>
<dbReference type="PROSITE" id="PS50071">
    <property type="entry name" value="HOMEOBOX_2"/>
    <property type="match status" value="1"/>
</dbReference>
<protein>
    <recommendedName>
        <fullName evidence="5">Homeobox domain-containing protein</fullName>
    </recommendedName>
</protein>
<evidence type="ECO:0000256" key="2">
    <source>
        <dbReference type="ARBA" id="ARBA00023155"/>
    </source>
</evidence>
<dbReference type="InterPro" id="IPR031701">
    <property type="entry name" value="SIX1_SD"/>
</dbReference>
<comment type="subcellular location">
    <subcellularLocation>
        <location evidence="4">Nucleus</location>
    </subcellularLocation>
</comment>
<dbReference type="PROSITE" id="PS00027">
    <property type="entry name" value="HOMEOBOX_1"/>
    <property type="match status" value="1"/>
</dbReference>
<accession>A0ABN8N8D8</accession>
<evidence type="ECO:0000259" key="5">
    <source>
        <dbReference type="PROSITE" id="PS50071"/>
    </source>
</evidence>
<dbReference type="InterPro" id="IPR008422">
    <property type="entry name" value="KN_HD"/>
</dbReference>
<dbReference type="SUPFAM" id="SSF46689">
    <property type="entry name" value="Homeodomain-like"/>
    <property type="match status" value="1"/>
</dbReference>
<comment type="caution">
    <text evidence="6">The sequence shown here is derived from an EMBL/GenBank/DDBJ whole genome shotgun (WGS) entry which is preliminary data.</text>
</comment>
<dbReference type="Gene3D" id="1.10.10.60">
    <property type="entry name" value="Homeodomain-like"/>
    <property type="match status" value="1"/>
</dbReference>
<feature type="DNA-binding region" description="Homeobox" evidence="4">
    <location>
        <begin position="111"/>
        <end position="173"/>
    </location>
</feature>
<keyword evidence="7" id="KW-1185">Reference proteome</keyword>
<evidence type="ECO:0000313" key="7">
    <source>
        <dbReference type="Proteomes" id="UP001159405"/>
    </source>
</evidence>
<sequence>MSSITLPSNGVKKSISHNNVYFNSFVNEIAENENITLQRIDDAWQARDVEKMFQLIEENIFPSEKIQKKVLDYWDKAHYYQAAKKSRKPLTALARFRIRERNIPPKSIAPSGRQKTTLPKEATSILREWLDVNSHRPYPTKEEKESLAKMTKLTVLQVNTWYANTRRRMRAKRTKNQVPKEDDAKNKRFWTRASPQPWNKQIPLAPSTSSTSAFTPFSGANIAAPSLAVTGSNSSNHWPGMCDRTFMDWRPSSHATAIGSQYFSAPVVALTPILWNPEFQYCGLHTAAQILMDMASK</sequence>
<dbReference type="SMART" id="SM00389">
    <property type="entry name" value="HOX"/>
    <property type="match status" value="1"/>
</dbReference>